<dbReference type="SUPFAM" id="SSF51735">
    <property type="entry name" value="NAD(P)-binding Rossmann-fold domains"/>
    <property type="match status" value="1"/>
</dbReference>
<dbReference type="Proteomes" id="UP000502260">
    <property type="component" value="Chromosome"/>
</dbReference>
<evidence type="ECO:0000313" key="3">
    <source>
        <dbReference type="Proteomes" id="UP000502260"/>
    </source>
</evidence>
<dbReference type="Gene3D" id="3.40.50.720">
    <property type="entry name" value="NAD(P)-binding Rossmann-like Domain"/>
    <property type="match status" value="1"/>
</dbReference>
<proteinExistence type="predicted"/>
<dbReference type="KEGG" id="slac:SKTS_15300"/>
<gene>
    <name evidence="2" type="ORF">SKTS_15300</name>
</gene>
<dbReference type="RefSeq" id="WP_173062769.1">
    <property type="nucleotide sequence ID" value="NZ_AP022853.1"/>
</dbReference>
<keyword evidence="3" id="KW-1185">Reference proteome</keyword>
<dbReference type="Pfam" id="PF03447">
    <property type="entry name" value="NAD_binding_3"/>
    <property type="match status" value="1"/>
</dbReference>
<evidence type="ECO:0000313" key="2">
    <source>
        <dbReference type="EMBL" id="BCB26644.1"/>
    </source>
</evidence>
<evidence type="ECO:0000259" key="1">
    <source>
        <dbReference type="Pfam" id="PF03447"/>
    </source>
</evidence>
<dbReference type="InterPro" id="IPR005106">
    <property type="entry name" value="Asp/hSer_DH_NAD-bd"/>
</dbReference>
<organism evidence="2 3">
    <name type="scientific">Sulfurimicrobium lacus</name>
    <dbReference type="NCBI Taxonomy" id="2715678"/>
    <lineage>
        <taxon>Bacteria</taxon>
        <taxon>Pseudomonadati</taxon>
        <taxon>Pseudomonadota</taxon>
        <taxon>Betaproteobacteria</taxon>
        <taxon>Nitrosomonadales</taxon>
        <taxon>Sulfuricellaceae</taxon>
        <taxon>Sulfurimicrobium</taxon>
    </lineage>
</organism>
<sequence length="125" mass="13524">MQKQKVAIVGLGRVGSAFLDELLCLTGKGVKVAYAVEKNDTPGKKAAEAAGVKILSIDELIALGEDVDIVFDLTGIEEVRKKLREKLFASNNRHTVIAPESIAHFLWSIMSDASLPVIEGRKTGY</sequence>
<feature type="domain" description="Aspartate/homoserine dehydrogenase NAD-binding" evidence="1">
    <location>
        <begin position="10"/>
        <end position="84"/>
    </location>
</feature>
<protein>
    <recommendedName>
        <fullName evidence="1">Aspartate/homoserine dehydrogenase NAD-binding domain-containing protein</fullName>
    </recommendedName>
</protein>
<name>A0A6F8VAF3_9PROT</name>
<accession>A0A6F8VAF3</accession>
<dbReference type="AlphaFoldDB" id="A0A6F8VAF3"/>
<dbReference type="EMBL" id="AP022853">
    <property type="protein sequence ID" value="BCB26644.1"/>
    <property type="molecule type" value="Genomic_DNA"/>
</dbReference>
<dbReference type="InterPro" id="IPR036291">
    <property type="entry name" value="NAD(P)-bd_dom_sf"/>
</dbReference>
<dbReference type="GO" id="GO:0016491">
    <property type="term" value="F:oxidoreductase activity"/>
    <property type="evidence" value="ECO:0007669"/>
    <property type="project" value="InterPro"/>
</dbReference>
<reference evidence="3" key="1">
    <citation type="submission" date="2020-03" db="EMBL/GenBank/DDBJ databases">
        <title>Complete genome sequence of sulfur-oxidizing bacterium skT11.</title>
        <authorList>
            <person name="Kanda M."/>
            <person name="Kojima H."/>
            <person name="Fukui M."/>
        </authorList>
    </citation>
    <scope>NUCLEOTIDE SEQUENCE [LARGE SCALE GENOMIC DNA]</scope>
    <source>
        <strain evidence="3">skT11</strain>
    </source>
</reference>
<dbReference type="GO" id="GO:0050661">
    <property type="term" value="F:NADP binding"/>
    <property type="evidence" value="ECO:0007669"/>
    <property type="project" value="InterPro"/>
</dbReference>